<keyword evidence="3" id="KW-1015">Disulfide bond</keyword>
<dbReference type="HOGENOM" id="CLU_029165_1_1_1"/>
<keyword evidence="5" id="KW-0732">Signal</keyword>
<dbReference type="VEuPathDB" id="AmoebaDB:DDB_G0286993"/>
<accession>Q54L08</accession>
<dbReference type="InterPro" id="IPR016274">
    <property type="entry name" value="Histidine_acid_Pase_euk"/>
</dbReference>
<dbReference type="InterPro" id="IPR000560">
    <property type="entry name" value="His_Pase_clade-2"/>
</dbReference>
<dbReference type="FunFam" id="3.40.50.1240:FF:000103">
    <property type="entry name" value="Multiple inositol polyphosphate phosphatase 1"/>
    <property type="match status" value="1"/>
</dbReference>
<dbReference type="InParanoid" id="Q54L08"/>
<feature type="disulfide bond" evidence="3">
    <location>
        <begin position="480"/>
        <end position="485"/>
    </location>
</feature>
<dbReference type="PIRSF" id="PIRSF000894">
    <property type="entry name" value="Acid_phosphatase"/>
    <property type="match status" value="1"/>
</dbReference>
<sequence length="507" mass="59303">MKIIFLIIFIYLLINFNLIWCQIEKNNLKVFNQIKINNDIFQKQKEITFGEYQNYDFNFLIKHLTTKTPYYKSNHFIKKDENNNNNFKQQQQQCKLISIDFIGRHGSRMPEASVIKKMKKLQNEILKINKYIENDGEFGWLKNYTVPYKIEIAGNLLTQGQLEHYHLSKRFLKRFPNYFGNYKPQTTKISSTIISRTGVSASSFAYGLFEGTGVLGDNFQPVHIETSTLDKDILLSFFLNCDKYNNALRDQSINDNEREIWKQMKYPSIGIEIKKRLGIPNSNLNDWELSNSIINTIFLSCVYDVAIGNITNHWCSLLNKQNILDLEYSKDLDDYWLSSYGNKINYEISSPLLKDIFNHFDSIINLNNNSNNNSNSDNDNKDEENNDEFSIDNNKYPKNILRFAHSETVIPLMSLLGLFKDEYHLFANLTSNQIINRNFKTSVIVPYSTNLVMFLYDCGGENDFKILVEHNESPILIPGCNDIFCNYQLFKSLFSNVINFNWDNYCS</sequence>
<keyword evidence="7" id="KW-1185">Reference proteome</keyword>
<dbReference type="KEGG" id="ddi:DDB_G0286993"/>
<evidence type="ECO:0000256" key="5">
    <source>
        <dbReference type="SAM" id="SignalP"/>
    </source>
</evidence>
<feature type="chain" id="PRO_5004250096" description="2,3-bisphosphoglycerate 3-phosphatase" evidence="5">
    <location>
        <begin position="22"/>
        <end position="507"/>
    </location>
</feature>
<dbReference type="Gene3D" id="3.40.50.1240">
    <property type="entry name" value="Phosphoglycerate mutase-like"/>
    <property type="match status" value="1"/>
</dbReference>
<name>Q54L08_DICDI</name>
<evidence type="ECO:0000256" key="4">
    <source>
        <dbReference type="SAM" id="MobiDB-lite"/>
    </source>
</evidence>
<dbReference type="InterPro" id="IPR033379">
    <property type="entry name" value="Acid_Pase_AS"/>
</dbReference>
<dbReference type="PROSITE" id="PS00616">
    <property type="entry name" value="HIS_ACID_PHOSPHAT_1"/>
    <property type="match status" value="1"/>
</dbReference>
<dbReference type="GO" id="GO:0003993">
    <property type="term" value="F:acid phosphatase activity"/>
    <property type="evidence" value="ECO:0000318"/>
    <property type="project" value="GO_Central"/>
</dbReference>
<dbReference type="dictyBase" id="DDB_G0286993"/>
<evidence type="ECO:0000256" key="2">
    <source>
        <dbReference type="ARBA" id="ARBA00023180"/>
    </source>
</evidence>
<dbReference type="PANTHER" id="PTHR20963:SF53">
    <property type="entry name" value="2,3-BISPHOSPHOGLYCERATE 3-PHOSPHATASE"/>
    <property type="match status" value="1"/>
</dbReference>
<dbReference type="RefSeq" id="XP_637449.1">
    <property type="nucleotide sequence ID" value="XM_632357.1"/>
</dbReference>
<keyword evidence="1" id="KW-0378">Hydrolase</keyword>
<feature type="region of interest" description="Disordered" evidence="4">
    <location>
        <begin position="371"/>
        <end position="391"/>
    </location>
</feature>
<dbReference type="InterPro" id="IPR029033">
    <property type="entry name" value="His_PPase_superfam"/>
</dbReference>
<keyword evidence="2" id="KW-0325">Glycoprotein</keyword>
<evidence type="ECO:0008006" key="8">
    <source>
        <dbReference type="Google" id="ProtNLM"/>
    </source>
</evidence>
<comment type="caution">
    <text evidence="6">The sequence shown here is derived from an EMBL/GenBank/DDBJ whole genome shotgun (WGS) entry which is preliminary data.</text>
</comment>
<gene>
    <name evidence="6" type="ORF">DDB_G0286993</name>
</gene>
<evidence type="ECO:0000313" key="6">
    <source>
        <dbReference type="EMBL" id="EAL63948.1"/>
    </source>
</evidence>
<feature type="signal peptide" evidence="5">
    <location>
        <begin position="1"/>
        <end position="21"/>
    </location>
</feature>
<dbReference type="CDD" id="cd07061">
    <property type="entry name" value="HP_HAP_like"/>
    <property type="match status" value="1"/>
</dbReference>
<reference evidence="6 7" key="1">
    <citation type="journal article" date="2005" name="Nature">
        <title>The genome of the social amoeba Dictyostelium discoideum.</title>
        <authorList>
            <consortium name="The Dictyostelium discoideum Sequencing Consortium"/>
            <person name="Eichinger L."/>
            <person name="Pachebat J.A."/>
            <person name="Glockner G."/>
            <person name="Rajandream M.A."/>
            <person name="Sucgang R."/>
            <person name="Berriman M."/>
            <person name="Song J."/>
            <person name="Olsen R."/>
            <person name="Szafranski K."/>
            <person name="Xu Q."/>
            <person name="Tunggal B."/>
            <person name="Kummerfeld S."/>
            <person name="Madera M."/>
            <person name="Konfortov B.A."/>
            <person name="Rivero F."/>
            <person name="Bankier A.T."/>
            <person name="Lehmann R."/>
            <person name="Hamlin N."/>
            <person name="Davies R."/>
            <person name="Gaudet P."/>
            <person name="Fey P."/>
            <person name="Pilcher K."/>
            <person name="Chen G."/>
            <person name="Saunders D."/>
            <person name="Sodergren E."/>
            <person name="Davis P."/>
            <person name="Kerhornou A."/>
            <person name="Nie X."/>
            <person name="Hall N."/>
            <person name="Anjard C."/>
            <person name="Hemphill L."/>
            <person name="Bason N."/>
            <person name="Farbrother P."/>
            <person name="Desany B."/>
            <person name="Just E."/>
            <person name="Morio T."/>
            <person name="Rost R."/>
            <person name="Churcher C."/>
            <person name="Cooper J."/>
            <person name="Haydock S."/>
            <person name="van Driessche N."/>
            <person name="Cronin A."/>
            <person name="Goodhead I."/>
            <person name="Muzny D."/>
            <person name="Mourier T."/>
            <person name="Pain A."/>
            <person name="Lu M."/>
            <person name="Harper D."/>
            <person name="Lindsay R."/>
            <person name="Hauser H."/>
            <person name="James K."/>
            <person name="Quiles M."/>
            <person name="Madan Babu M."/>
            <person name="Saito T."/>
            <person name="Buchrieser C."/>
            <person name="Wardroper A."/>
            <person name="Felder M."/>
            <person name="Thangavelu M."/>
            <person name="Johnson D."/>
            <person name="Knights A."/>
            <person name="Loulseged H."/>
            <person name="Mungall K."/>
            <person name="Oliver K."/>
            <person name="Price C."/>
            <person name="Quail M.A."/>
            <person name="Urushihara H."/>
            <person name="Hernandez J."/>
            <person name="Rabbinowitsch E."/>
            <person name="Steffen D."/>
            <person name="Sanders M."/>
            <person name="Ma J."/>
            <person name="Kohara Y."/>
            <person name="Sharp S."/>
            <person name="Simmonds M."/>
            <person name="Spiegler S."/>
            <person name="Tivey A."/>
            <person name="Sugano S."/>
            <person name="White B."/>
            <person name="Walker D."/>
            <person name="Woodward J."/>
            <person name="Winckler T."/>
            <person name="Tanaka Y."/>
            <person name="Shaulsky G."/>
            <person name="Schleicher M."/>
            <person name="Weinstock G."/>
            <person name="Rosenthal A."/>
            <person name="Cox E.C."/>
            <person name="Chisholm R.L."/>
            <person name="Gibbs R."/>
            <person name="Loomis W.F."/>
            <person name="Platzer M."/>
            <person name="Kay R.R."/>
            <person name="Williams J."/>
            <person name="Dear P.H."/>
            <person name="Noegel A.A."/>
            <person name="Barrell B."/>
            <person name="Kuspa A."/>
        </authorList>
    </citation>
    <scope>NUCLEOTIDE SEQUENCE [LARGE SCALE GENOMIC DNA]</scope>
    <source>
        <strain evidence="6 7">AX4</strain>
    </source>
</reference>
<dbReference type="PaxDb" id="44689-DDB0218876"/>
<evidence type="ECO:0000313" key="7">
    <source>
        <dbReference type="Proteomes" id="UP000002195"/>
    </source>
</evidence>
<dbReference type="PhylomeDB" id="Q54L08"/>
<dbReference type="FunCoup" id="Q54L08">
    <property type="interactions" value="304"/>
</dbReference>
<dbReference type="GO" id="GO:0052745">
    <property type="term" value="F:inositol phosphate phosphatase activity"/>
    <property type="evidence" value="ECO:0000318"/>
    <property type="project" value="GO_Central"/>
</dbReference>
<dbReference type="SUPFAM" id="SSF53254">
    <property type="entry name" value="Phosphoglycerate mutase-like"/>
    <property type="match status" value="1"/>
</dbReference>
<dbReference type="Proteomes" id="UP000002195">
    <property type="component" value="Unassembled WGS sequence"/>
</dbReference>
<feature type="disulfide bond" evidence="3">
    <location>
        <begin position="301"/>
        <end position="315"/>
    </location>
</feature>
<evidence type="ECO:0000256" key="3">
    <source>
        <dbReference type="PIRSR" id="PIRSR000894-2"/>
    </source>
</evidence>
<proteinExistence type="predicted"/>
<feature type="compositionally biased region" description="Acidic residues" evidence="4">
    <location>
        <begin position="380"/>
        <end position="390"/>
    </location>
</feature>
<dbReference type="SMR" id="Q54L08"/>
<dbReference type="eggNOG" id="KOG1382">
    <property type="taxonomic scope" value="Eukaryota"/>
</dbReference>
<dbReference type="OMA" id="WCAAFTR"/>
<protein>
    <recommendedName>
        <fullName evidence="8">2,3-bisphosphoglycerate 3-phosphatase</fullName>
    </recommendedName>
</protein>
<feature type="disulfide bond" evidence="3">
    <location>
        <begin position="94"/>
        <end position="458"/>
    </location>
</feature>
<dbReference type="AlphaFoldDB" id="Q54L08"/>
<dbReference type="GeneID" id="8625895"/>
<dbReference type="Reactome" id="R-DDI-1855231">
    <property type="pathway name" value="Synthesis of IPs in the ER lumen"/>
</dbReference>
<dbReference type="PANTHER" id="PTHR20963">
    <property type="entry name" value="MULTIPLE INOSITOL POLYPHOSPHATE PHOSPHATASE-RELATED"/>
    <property type="match status" value="1"/>
</dbReference>
<organism evidence="6 7">
    <name type="scientific">Dictyostelium discoideum</name>
    <name type="common">Social amoeba</name>
    <dbReference type="NCBI Taxonomy" id="44689"/>
    <lineage>
        <taxon>Eukaryota</taxon>
        <taxon>Amoebozoa</taxon>
        <taxon>Evosea</taxon>
        <taxon>Eumycetozoa</taxon>
        <taxon>Dictyostelia</taxon>
        <taxon>Dictyosteliales</taxon>
        <taxon>Dictyosteliaceae</taxon>
        <taxon>Dictyostelium</taxon>
    </lineage>
</organism>
<dbReference type="STRING" id="44689.Q54L08"/>
<evidence type="ECO:0000256" key="1">
    <source>
        <dbReference type="ARBA" id="ARBA00022801"/>
    </source>
</evidence>
<dbReference type="Pfam" id="PF00328">
    <property type="entry name" value="His_Phos_2"/>
    <property type="match status" value="1"/>
</dbReference>
<dbReference type="EMBL" id="AAFI02000093">
    <property type="protein sequence ID" value="EAL63948.1"/>
    <property type="molecule type" value="Genomic_DNA"/>
</dbReference>